<keyword evidence="3" id="KW-0720">Serine protease</keyword>
<dbReference type="Proteomes" id="UP001652740">
    <property type="component" value="Unplaced"/>
</dbReference>
<evidence type="ECO:0000256" key="2">
    <source>
        <dbReference type="ARBA" id="ARBA00022801"/>
    </source>
</evidence>
<dbReference type="KEGG" id="gmw:113516830"/>
<dbReference type="InterPro" id="IPR043504">
    <property type="entry name" value="Peptidase_S1_PA_chymotrypsin"/>
</dbReference>
<dbReference type="GO" id="GO:0004252">
    <property type="term" value="F:serine-type endopeptidase activity"/>
    <property type="evidence" value="ECO:0007669"/>
    <property type="project" value="InterPro"/>
</dbReference>
<accession>A0A6J3BQS7</accession>
<feature type="domain" description="Peptidase S1" evidence="5">
    <location>
        <begin position="37"/>
        <end position="257"/>
    </location>
</feature>
<evidence type="ECO:0000313" key="7">
    <source>
        <dbReference type="RefSeq" id="XP_031763673.2"/>
    </source>
</evidence>
<dbReference type="Gene3D" id="2.40.10.10">
    <property type="entry name" value="Trypsin-like serine proteases"/>
    <property type="match status" value="2"/>
</dbReference>
<dbReference type="GO" id="GO:0006508">
    <property type="term" value="P:proteolysis"/>
    <property type="evidence" value="ECO:0007669"/>
    <property type="project" value="UniProtKB-KW"/>
</dbReference>
<keyword evidence="2" id="KW-0378">Hydrolase</keyword>
<evidence type="ECO:0000256" key="1">
    <source>
        <dbReference type="ARBA" id="ARBA00022670"/>
    </source>
</evidence>
<dbReference type="GeneID" id="113516830"/>
<dbReference type="SMART" id="SM00020">
    <property type="entry name" value="Tryp_SPc"/>
    <property type="match status" value="1"/>
</dbReference>
<name>A0A6J3BQS7_GALME</name>
<dbReference type="Pfam" id="PF00089">
    <property type="entry name" value="Trypsin"/>
    <property type="match status" value="1"/>
</dbReference>
<dbReference type="PANTHER" id="PTHR24276:SF98">
    <property type="entry name" value="FI18310P1-RELATED"/>
    <property type="match status" value="1"/>
</dbReference>
<dbReference type="CDD" id="cd00190">
    <property type="entry name" value="Tryp_SPc"/>
    <property type="match status" value="1"/>
</dbReference>
<reference evidence="7" key="1">
    <citation type="submission" date="2025-08" db="UniProtKB">
        <authorList>
            <consortium name="RefSeq"/>
        </authorList>
    </citation>
    <scope>IDENTIFICATION</scope>
    <source>
        <tissue evidence="7">Whole larvae</tissue>
    </source>
</reference>
<gene>
    <name evidence="7" type="primary">LOC113516830</name>
</gene>
<dbReference type="InterPro" id="IPR050430">
    <property type="entry name" value="Peptidase_S1"/>
</dbReference>
<dbReference type="InterPro" id="IPR001254">
    <property type="entry name" value="Trypsin_dom"/>
</dbReference>
<organism evidence="6 7">
    <name type="scientific">Galleria mellonella</name>
    <name type="common">Greater wax moth</name>
    <dbReference type="NCBI Taxonomy" id="7137"/>
    <lineage>
        <taxon>Eukaryota</taxon>
        <taxon>Metazoa</taxon>
        <taxon>Ecdysozoa</taxon>
        <taxon>Arthropoda</taxon>
        <taxon>Hexapoda</taxon>
        <taxon>Insecta</taxon>
        <taxon>Pterygota</taxon>
        <taxon>Neoptera</taxon>
        <taxon>Endopterygota</taxon>
        <taxon>Lepidoptera</taxon>
        <taxon>Glossata</taxon>
        <taxon>Ditrysia</taxon>
        <taxon>Pyraloidea</taxon>
        <taxon>Pyralidae</taxon>
        <taxon>Galleriinae</taxon>
        <taxon>Galleria</taxon>
    </lineage>
</organism>
<dbReference type="AlphaFoldDB" id="A0A6J3BQS7"/>
<dbReference type="PROSITE" id="PS50240">
    <property type="entry name" value="TRYPSIN_DOM"/>
    <property type="match status" value="1"/>
</dbReference>
<protein>
    <submittedName>
        <fullName evidence="7">Vitellin-degrading protease-like</fullName>
    </submittedName>
</protein>
<keyword evidence="4" id="KW-1015">Disulfide bond</keyword>
<evidence type="ECO:0000313" key="6">
    <source>
        <dbReference type="Proteomes" id="UP001652740"/>
    </source>
</evidence>
<dbReference type="SUPFAM" id="SSF50494">
    <property type="entry name" value="Trypsin-like serine proteases"/>
    <property type="match status" value="1"/>
</dbReference>
<dbReference type="RefSeq" id="XP_031763673.2">
    <property type="nucleotide sequence ID" value="XM_031907813.2"/>
</dbReference>
<evidence type="ECO:0000256" key="4">
    <source>
        <dbReference type="ARBA" id="ARBA00023157"/>
    </source>
</evidence>
<keyword evidence="6" id="KW-1185">Reference proteome</keyword>
<dbReference type="InterPro" id="IPR009003">
    <property type="entry name" value="Peptidase_S1_PA"/>
</dbReference>
<proteinExistence type="predicted"/>
<evidence type="ECO:0000259" key="5">
    <source>
        <dbReference type="PROSITE" id="PS50240"/>
    </source>
</evidence>
<dbReference type="PANTHER" id="PTHR24276">
    <property type="entry name" value="POLYSERASE-RELATED"/>
    <property type="match status" value="1"/>
</dbReference>
<evidence type="ECO:0000256" key="3">
    <source>
        <dbReference type="ARBA" id="ARBA00022825"/>
    </source>
</evidence>
<keyword evidence="1" id="KW-0645">Protease</keyword>
<sequence length="284" mass="32474">MIVWALLISLFNVYSIFCYRYLPEKLSQTYSYNDNNIHNEKIINITNVPHHALIVHGDLYCSGNLIHSKIVLSAASCFRQRNQNPCIVKVGSSSMIGRGQVINVVEIKNHEYFGYSSRMDNDIAMLVLQKHVEFGPNVKKTILVQPDVALRDGVPVKVSGWGSVNVPPNQINKHLQSDMIILNKEECIKYYGNLMTPSNFCAKYPLERRLSDNGGSAVYRNFLVGILSFGATNKEEPFVAVFTNVSYFYRWIMINSHQLLKKYCVKDVNYRSMSLEYVDNINKK</sequence>
<dbReference type="InParanoid" id="A0A6J3BQS7"/>